<reference evidence="8 9" key="1">
    <citation type="submission" date="2017-09" db="EMBL/GenBank/DDBJ databases">
        <title>WGS assembly of Aquilegia coerulea Goldsmith.</title>
        <authorList>
            <person name="Hodges S."/>
            <person name="Kramer E."/>
            <person name="Nordborg M."/>
            <person name="Tomkins J."/>
            <person name="Borevitz J."/>
            <person name="Derieg N."/>
            <person name="Yan J."/>
            <person name="Mihaltcheva S."/>
            <person name="Hayes R.D."/>
            <person name="Rokhsar D."/>
        </authorList>
    </citation>
    <scope>NUCLEOTIDE SEQUENCE [LARGE SCALE GENOMIC DNA]</scope>
    <source>
        <strain evidence="9">cv. Goldsmith</strain>
    </source>
</reference>
<dbReference type="OrthoDB" id="440325at2759"/>
<dbReference type="EMBL" id="KZ305037">
    <property type="protein sequence ID" value="PIA42775.1"/>
    <property type="molecule type" value="Genomic_DNA"/>
</dbReference>
<evidence type="ECO:0000256" key="6">
    <source>
        <dbReference type="PIRSR" id="PIRSR036492-1"/>
    </source>
</evidence>
<dbReference type="FunCoup" id="A0A2G5DGZ2">
    <property type="interactions" value="1766"/>
</dbReference>
<dbReference type="InterPro" id="IPR015590">
    <property type="entry name" value="Aldehyde_DH_dom"/>
</dbReference>
<proteinExistence type="inferred from homology"/>
<dbReference type="GO" id="GO:0009737">
    <property type="term" value="P:response to abscisic acid"/>
    <property type="evidence" value="ECO:0007669"/>
    <property type="project" value="UniProtKB-ARBA"/>
</dbReference>
<dbReference type="Proteomes" id="UP000230069">
    <property type="component" value="Unassembled WGS sequence"/>
</dbReference>
<evidence type="ECO:0000313" key="8">
    <source>
        <dbReference type="EMBL" id="PIA42775.1"/>
    </source>
</evidence>
<dbReference type="PANTHER" id="PTHR43570">
    <property type="entry name" value="ALDEHYDE DEHYDROGENASE"/>
    <property type="match status" value="1"/>
</dbReference>
<sequence>MDERRVDFERELEDLRETFNSGETRSRKWRKTQLKGILMLVKENEKEIFDALYQDLGKHQAEAFRDEVGILLKSTNYALAHLKKWMTPKKIQLPYVAFPTTAEMVSEPLGVVLIFSSWNFPIGLCLEPMIGAIASGNTLVLKTSELAPASSSLLANLIPMYLDNKAIKVIEGGVSIAEQLLEKKWDKIFFTGSPRVGRLVMAAAAKHLTPVILELGGKCPAVVDSLETAMDRKIAVKRILGGKFGCCCGQACIGIDYILVEKKFAPILVDCLKARIKKMFGENPRETNSIARIINKQHFLRLKSLLNEDEVKASIVYGGSIDEDNRFIEPTILLDPPLNADIMNEEIFGPLLPIITLKNIEESTQFINSRPKPLAIYAFTNNEALKENMVSKTSSGCLLFNDTIVQYFVDTIPFGGVGESGFGRYHGKFSFEAFRHEKPVIRRGFMPDIWFRYPPWNSKKMQFLRSGLVYNYFGFVCVMLGLKKS</sequence>
<keyword evidence="9" id="KW-1185">Reference proteome</keyword>
<dbReference type="InterPro" id="IPR016162">
    <property type="entry name" value="Ald_DH_N"/>
</dbReference>
<dbReference type="InterPro" id="IPR016163">
    <property type="entry name" value="Ald_DH_C"/>
</dbReference>
<dbReference type="EMBL" id="KZ305037">
    <property type="protein sequence ID" value="PIA42774.1"/>
    <property type="molecule type" value="Genomic_DNA"/>
</dbReference>
<dbReference type="FunFam" id="3.40.309.10:FF:000003">
    <property type="entry name" value="Aldehyde dehydrogenase"/>
    <property type="match status" value="1"/>
</dbReference>
<dbReference type="Gene3D" id="3.40.605.10">
    <property type="entry name" value="Aldehyde Dehydrogenase, Chain A, domain 1"/>
    <property type="match status" value="1"/>
</dbReference>
<gene>
    <name evidence="8" type="ORF">AQUCO_02000312v1</name>
</gene>
<keyword evidence="3" id="KW-0520">NAD</keyword>
<evidence type="ECO:0000256" key="3">
    <source>
        <dbReference type="ARBA" id="ARBA00023027"/>
    </source>
</evidence>
<evidence type="ECO:0000256" key="1">
    <source>
        <dbReference type="ARBA" id="ARBA00009986"/>
    </source>
</evidence>
<evidence type="ECO:0000259" key="7">
    <source>
        <dbReference type="Pfam" id="PF00171"/>
    </source>
</evidence>
<dbReference type="AlphaFoldDB" id="A0A2G5DGZ2"/>
<protein>
    <recommendedName>
        <fullName evidence="5">Aldehyde dehydrogenase</fullName>
    </recommendedName>
</protein>
<evidence type="ECO:0000256" key="5">
    <source>
        <dbReference type="PIRNR" id="PIRNR036492"/>
    </source>
</evidence>
<dbReference type="InterPro" id="IPR012394">
    <property type="entry name" value="Aldehyde_DH_NAD(P)"/>
</dbReference>
<dbReference type="GO" id="GO:0004029">
    <property type="term" value="F:aldehyde dehydrogenase (NAD+) activity"/>
    <property type="evidence" value="ECO:0007669"/>
    <property type="project" value="UniProtKB-EC"/>
</dbReference>
<dbReference type="STRING" id="218851.A0A2G5DGZ2"/>
<dbReference type="GO" id="GO:0005737">
    <property type="term" value="C:cytoplasm"/>
    <property type="evidence" value="ECO:0007669"/>
    <property type="project" value="TreeGrafter"/>
</dbReference>
<evidence type="ECO:0000256" key="4">
    <source>
        <dbReference type="ARBA" id="ARBA00049194"/>
    </source>
</evidence>
<accession>A0A2G5DGZ2</accession>
<feature type="active site" evidence="6">
    <location>
        <position position="252"/>
    </location>
</feature>
<comment type="catalytic activity">
    <reaction evidence="4">
        <text>an aldehyde + NAD(+) + H2O = a carboxylate + NADH + 2 H(+)</text>
        <dbReference type="Rhea" id="RHEA:16185"/>
        <dbReference type="ChEBI" id="CHEBI:15377"/>
        <dbReference type="ChEBI" id="CHEBI:15378"/>
        <dbReference type="ChEBI" id="CHEBI:17478"/>
        <dbReference type="ChEBI" id="CHEBI:29067"/>
        <dbReference type="ChEBI" id="CHEBI:57540"/>
        <dbReference type="ChEBI" id="CHEBI:57945"/>
        <dbReference type="EC" id="1.2.1.3"/>
    </reaction>
</comment>
<keyword evidence="2 5" id="KW-0560">Oxidoreductase</keyword>
<dbReference type="Gene3D" id="3.40.309.10">
    <property type="entry name" value="Aldehyde Dehydrogenase, Chain A, domain 2"/>
    <property type="match status" value="1"/>
</dbReference>
<feature type="active site" evidence="6">
    <location>
        <position position="214"/>
    </location>
</feature>
<organism evidence="8 9">
    <name type="scientific">Aquilegia coerulea</name>
    <name type="common">Rocky mountain columbine</name>
    <dbReference type="NCBI Taxonomy" id="218851"/>
    <lineage>
        <taxon>Eukaryota</taxon>
        <taxon>Viridiplantae</taxon>
        <taxon>Streptophyta</taxon>
        <taxon>Embryophyta</taxon>
        <taxon>Tracheophyta</taxon>
        <taxon>Spermatophyta</taxon>
        <taxon>Magnoliopsida</taxon>
        <taxon>Ranunculales</taxon>
        <taxon>Ranunculaceae</taxon>
        <taxon>Thalictroideae</taxon>
        <taxon>Aquilegia</taxon>
    </lineage>
</organism>
<dbReference type="PANTHER" id="PTHR43570:SF30">
    <property type="entry name" value="ALDEHYDE DEHYDROGENASE"/>
    <property type="match status" value="1"/>
</dbReference>
<dbReference type="SUPFAM" id="SSF53720">
    <property type="entry name" value="ALDH-like"/>
    <property type="match status" value="1"/>
</dbReference>
<feature type="domain" description="Aldehyde dehydrogenase" evidence="7">
    <location>
        <begin position="7"/>
        <end position="438"/>
    </location>
</feature>
<comment type="similarity">
    <text evidence="1 5">Belongs to the aldehyde dehydrogenase family.</text>
</comment>
<evidence type="ECO:0000256" key="2">
    <source>
        <dbReference type="ARBA" id="ARBA00023002"/>
    </source>
</evidence>
<dbReference type="FunFam" id="3.40.605.10:FF:000004">
    <property type="entry name" value="Aldehyde dehydrogenase"/>
    <property type="match status" value="1"/>
</dbReference>
<dbReference type="InterPro" id="IPR016161">
    <property type="entry name" value="Ald_DH/histidinol_DH"/>
</dbReference>
<name>A0A2G5DGZ2_AQUCA</name>
<dbReference type="Pfam" id="PF00171">
    <property type="entry name" value="Aldedh"/>
    <property type="match status" value="1"/>
</dbReference>
<dbReference type="PIRSF" id="PIRSF036492">
    <property type="entry name" value="ALDH"/>
    <property type="match status" value="1"/>
</dbReference>
<evidence type="ECO:0000313" key="9">
    <source>
        <dbReference type="Proteomes" id="UP000230069"/>
    </source>
</evidence>
<dbReference type="GO" id="GO:0006081">
    <property type="term" value="P:aldehyde metabolic process"/>
    <property type="evidence" value="ECO:0007669"/>
    <property type="project" value="InterPro"/>
</dbReference>